<dbReference type="AlphaFoldDB" id="A0A327WVN6"/>
<organism evidence="2 3">
    <name type="scientific">Larkinella arboricola</name>
    <dbReference type="NCBI Taxonomy" id="643671"/>
    <lineage>
        <taxon>Bacteria</taxon>
        <taxon>Pseudomonadati</taxon>
        <taxon>Bacteroidota</taxon>
        <taxon>Cytophagia</taxon>
        <taxon>Cytophagales</taxon>
        <taxon>Spirosomataceae</taxon>
        <taxon>Larkinella</taxon>
    </lineage>
</organism>
<dbReference type="EMBL" id="QLMC01000003">
    <property type="protein sequence ID" value="RAJ97407.1"/>
    <property type="molecule type" value="Genomic_DNA"/>
</dbReference>
<feature type="coiled-coil region" evidence="1">
    <location>
        <begin position="109"/>
        <end position="160"/>
    </location>
</feature>
<sequence>MMLTITAIDRQRQWRRFFCQIDEFETAFDILNGIVRQGDQPISALVTDEGGRIELPTEVFDESPLSAPVRALKQDWELILAQPIREVSKEREPDADWFPRLLALRQTRVEQLQDTLSQMQELLRTTRKEMPNGPYKARLMERYQRLVDRYTHLLAQAQAAYQTVLFRKADV</sequence>
<dbReference type="OrthoDB" id="955894at2"/>
<evidence type="ECO:0000313" key="3">
    <source>
        <dbReference type="Proteomes" id="UP000248790"/>
    </source>
</evidence>
<reference evidence="2 3" key="1">
    <citation type="submission" date="2018-06" db="EMBL/GenBank/DDBJ databases">
        <title>Genomic Encyclopedia of Archaeal and Bacterial Type Strains, Phase II (KMG-II): from individual species to whole genera.</title>
        <authorList>
            <person name="Goeker M."/>
        </authorList>
    </citation>
    <scope>NUCLEOTIDE SEQUENCE [LARGE SCALE GENOMIC DNA]</scope>
    <source>
        <strain evidence="2 3">DSM 21851</strain>
    </source>
</reference>
<evidence type="ECO:0000256" key="1">
    <source>
        <dbReference type="SAM" id="Coils"/>
    </source>
</evidence>
<dbReference type="RefSeq" id="WP_111628396.1">
    <property type="nucleotide sequence ID" value="NZ_QLMC01000003.1"/>
</dbReference>
<accession>A0A327WVN6</accession>
<name>A0A327WVN6_LARAB</name>
<keyword evidence="3" id="KW-1185">Reference proteome</keyword>
<proteinExistence type="predicted"/>
<dbReference type="Proteomes" id="UP000248790">
    <property type="component" value="Unassembled WGS sequence"/>
</dbReference>
<comment type="caution">
    <text evidence="2">The sequence shown here is derived from an EMBL/GenBank/DDBJ whole genome shotgun (WGS) entry which is preliminary data.</text>
</comment>
<keyword evidence="1" id="KW-0175">Coiled coil</keyword>
<protein>
    <submittedName>
        <fullName evidence="2">Uncharacterized protein</fullName>
    </submittedName>
</protein>
<gene>
    <name evidence="2" type="ORF">LX87_02307</name>
</gene>
<evidence type="ECO:0000313" key="2">
    <source>
        <dbReference type="EMBL" id="RAJ97407.1"/>
    </source>
</evidence>